<dbReference type="PRINTS" id="PR00081">
    <property type="entry name" value="GDHRDH"/>
</dbReference>
<dbReference type="InterPro" id="IPR020904">
    <property type="entry name" value="Sc_DH/Rdtase_CS"/>
</dbReference>
<dbReference type="EMBL" id="CACRXK020003956">
    <property type="protein sequence ID" value="CAB4000902.1"/>
    <property type="molecule type" value="Genomic_DNA"/>
</dbReference>
<protein>
    <submittedName>
        <fullName evidence="2">3-hydroxyacyl- dehydrogenase type-2</fullName>
    </submittedName>
</protein>
<dbReference type="Gene3D" id="3.40.50.720">
    <property type="entry name" value="NAD(P)-binding Rossmann-like Domain"/>
    <property type="match status" value="1"/>
</dbReference>
<dbReference type="PANTHER" id="PTHR43658">
    <property type="entry name" value="SHORT-CHAIN DEHYDROGENASE/REDUCTASE"/>
    <property type="match status" value="1"/>
</dbReference>
<dbReference type="OrthoDB" id="1274115at2759"/>
<gene>
    <name evidence="2" type="ORF">PACLA_8A023211</name>
</gene>
<keyword evidence="1" id="KW-0560">Oxidoreductase</keyword>
<dbReference type="Pfam" id="PF13561">
    <property type="entry name" value="adh_short_C2"/>
    <property type="match status" value="1"/>
</dbReference>
<reference evidence="2" key="1">
    <citation type="submission" date="2020-04" db="EMBL/GenBank/DDBJ databases">
        <authorList>
            <person name="Alioto T."/>
            <person name="Alioto T."/>
            <person name="Gomez Garrido J."/>
        </authorList>
    </citation>
    <scope>NUCLEOTIDE SEQUENCE</scope>
    <source>
        <strain evidence="2">A484AB</strain>
    </source>
</reference>
<dbReference type="GO" id="GO:0008209">
    <property type="term" value="P:androgen metabolic process"/>
    <property type="evidence" value="ECO:0007669"/>
    <property type="project" value="TreeGrafter"/>
</dbReference>
<dbReference type="GO" id="GO:0005739">
    <property type="term" value="C:mitochondrion"/>
    <property type="evidence" value="ECO:0007669"/>
    <property type="project" value="TreeGrafter"/>
</dbReference>
<name>A0A7D9I4U4_PARCT</name>
<dbReference type="GO" id="GO:0004303">
    <property type="term" value="F:estradiol 17-beta-dehydrogenase [NAD(P)+] activity"/>
    <property type="evidence" value="ECO:0007669"/>
    <property type="project" value="TreeGrafter"/>
</dbReference>
<dbReference type="AlphaFoldDB" id="A0A7D9I4U4"/>
<dbReference type="InterPro" id="IPR036291">
    <property type="entry name" value="NAD(P)-bd_dom_sf"/>
</dbReference>
<evidence type="ECO:0000313" key="2">
    <source>
        <dbReference type="EMBL" id="CAB4000902.1"/>
    </source>
</evidence>
<accession>A0A7D9I4U4</accession>
<dbReference type="SUPFAM" id="SSF51735">
    <property type="entry name" value="NAD(P)-binding Rossmann-fold domains"/>
    <property type="match status" value="1"/>
</dbReference>
<evidence type="ECO:0000313" key="3">
    <source>
        <dbReference type="Proteomes" id="UP001152795"/>
    </source>
</evidence>
<dbReference type="GO" id="GO:0008210">
    <property type="term" value="P:estrogen metabolic process"/>
    <property type="evidence" value="ECO:0007669"/>
    <property type="project" value="TreeGrafter"/>
</dbReference>
<sequence>MIRLSAEEMMNNEPDEGGERGVIINTASVAAFEGQIGQVAYSASKGAVVGMTLPIARDLARHGIRVNTVAPGLFLTPLLEGLPEKVQNALAKSVPFPNRLGDPSDYAHMVAAIIENPMMNGEVVRIDGAIRMQP</sequence>
<keyword evidence="3" id="KW-1185">Reference proteome</keyword>
<dbReference type="PROSITE" id="PS00061">
    <property type="entry name" value="ADH_SHORT"/>
    <property type="match status" value="1"/>
</dbReference>
<proteinExistence type="predicted"/>
<evidence type="ECO:0000256" key="1">
    <source>
        <dbReference type="ARBA" id="ARBA00023002"/>
    </source>
</evidence>
<dbReference type="PANTHER" id="PTHR43658:SF8">
    <property type="entry name" value="17-BETA-HYDROXYSTEROID DEHYDROGENASE 14-RELATED"/>
    <property type="match status" value="1"/>
</dbReference>
<dbReference type="Proteomes" id="UP001152795">
    <property type="component" value="Unassembled WGS sequence"/>
</dbReference>
<dbReference type="PRINTS" id="PR00080">
    <property type="entry name" value="SDRFAMILY"/>
</dbReference>
<dbReference type="InterPro" id="IPR002347">
    <property type="entry name" value="SDR_fam"/>
</dbReference>
<dbReference type="GO" id="GO:0006631">
    <property type="term" value="P:fatty acid metabolic process"/>
    <property type="evidence" value="ECO:0007669"/>
    <property type="project" value="TreeGrafter"/>
</dbReference>
<organism evidence="2 3">
    <name type="scientific">Paramuricea clavata</name>
    <name type="common">Red gorgonian</name>
    <name type="synonym">Violescent sea-whip</name>
    <dbReference type="NCBI Taxonomy" id="317549"/>
    <lineage>
        <taxon>Eukaryota</taxon>
        <taxon>Metazoa</taxon>
        <taxon>Cnidaria</taxon>
        <taxon>Anthozoa</taxon>
        <taxon>Octocorallia</taxon>
        <taxon>Malacalcyonacea</taxon>
        <taxon>Plexauridae</taxon>
        <taxon>Paramuricea</taxon>
    </lineage>
</organism>
<comment type="caution">
    <text evidence="2">The sequence shown here is derived from an EMBL/GenBank/DDBJ whole genome shotgun (WGS) entry which is preliminary data.</text>
</comment>